<sequence>MRRSGCDPIVFVVPETGGCQEVGGLTYNIVHEAGSTIITKPDSDPVVAFPPVPYSSTEGELATVKFSATALDIAPGTTGVLTVTFIEPASVDAKLFPIYGGYINIVGSNDESLRVTYAGIKGSVYGSNIWADEWIDPVIQTRTMC</sequence>
<dbReference type="GO" id="GO:0004252">
    <property type="term" value="F:serine-type endopeptidase activity"/>
    <property type="evidence" value="ECO:0007669"/>
    <property type="project" value="InterPro"/>
</dbReference>
<dbReference type="GO" id="GO:0016020">
    <property type="term" value="C:membrane"/>
    <property type="evidence" value="ECO:0007669"/>
    <property type="project" value="InterPro"/>
</dbReference>
<dbReference type="AlphaFoldDB" id="A0AAI9ZEB7"/>
<keyword evidence="5" id="KW-1185">Reference proteome</keyword>
<evidence type="ECO:0000313" key="4">
    <source>
        <dbReference type="EMBL" id="KAK1622886.1"/>
    </source>
</evidence>
<dbReference type="Proteomes" id="UP001243989">
    <property type="component" value="Unassembled WGS sequence"/>
</dbReference>
<dbReference type="Pfam" id="PF06280">
    <property type="entry name" value="fn3_5"/>
    <property type="match status" value="1"/>
</dbReference>
<proteinExistence type="inferred from homology"/>
<dbReference type="RefSeq" id="XP_060438881.1">
    <property type="nucleotide sequence ID" value="XM_060581825.1"/>
</dbReference>
<evidence type="ECO:0000313" key="5">
    <source>
        <dbReference type="Proteomes" id="UP001243989"/>
    </source>
</evidence>
<gene>
    <name evidence="4" type="ORF">BDP81DRAFT_140673</name>
</gene>
<name>A0AAI9ZEB7_9PEZI</name>
<protein>
    <recommendedName>
        <fullName evidence="3">C5a peptidase/Subtilisin-like protease SBT2-like Fn3-like domain-containing protein</fullName>
    </recommendedName>
</protein>
<evidence type="ECO:0000256" key="2">
    <source>
        <dbReference type="ARBA" id="ARBA00022729"/>
    </source>
</evidence>
<organism evidence="4 5">
    <name type="scientific">Colletotrichum phormii</name>
    <dbReference type="NCBI Taxonomy" id="359342"/>
    <lineage>
        <taxon>Eukaryota</taxon>
        <taxon>Fungi</taxon>
        <taxon>Dikarya</taxon>
        <taxon>Ascomycota</taxon>
        <taxon>Pezizomycotina</taxon>
        <taxon>Sordariomycetes</taxon>
        <taxon>Hypocreomycetidae</taxon>
        <taxon>Glomerellales</taxon>
        <taxon>Glomerellaceae</taxon>
        <taxon>Colletotrichum</taxon>
        <taxon>Colletotrichum acutatum species complex</taxon>
    </lineage>
</organism>
<feature type="domain" description="C5a peptidase/Subtilisin-like protease SBT2-like Fn3-like" evidence="3">
    <location>
        <begin position="26"/>
        <end position="117"/>
    </location>
</feature>
<evidence type="ECO:0000259" key="3">
    <source>
        <dbReference type="Pfam" id="PF06280"/>
    </source>
</evidence>
<comment type="caution">
    <text evidence="4">The sequence shown here is derived from an EMBL/GenBank/DDBJ whole genome shotgun (WGS) entry which is preliminary data.</text>
</comment>
<dbReference type="InterPro" id="IPR010435">
    <property type="entry name" value="C5a/SBT2-like_Fn3"/>
</dbReference>
<dbReference type="EMBL" id="JAHMHQ010000032">
    <property type="protein sequence ID" value="KAK1622886.1"/>
    <property type="molecule type" value="Genomic_DNA"/>
</dbReference>
<keyword evidence="2" id="KW-0732">Signal</keyword>
<comment type="similarity">
    <text evidence="1">Belongs to the peptidase S8 family.</text>
</comment>
<accession>A0AAI9ZEB7</accession>
<evidence type="ECO:0000256" key="1">
    <source>
        <dbReference type="ARBA" id="ARBA00011073"/>
    </source>
</evidence>
<dbReference type="GeneID" id="85466687"/>
<reference evidence="4" key="1">
    <citation type="submission" date="2021-06" db="EMBL/GenBank/DDBJ databases">
        <title>Comparative genomics, transcriptomics and evolutionary studies reveal genomic signatures of adaptation to plant cell wall in hemibiotrophic fungi.</title>
        <authorList>
            <consortium name="DOE Joint Genome Institute"/>
            <person name="Baroncelli R."/>
            <person name="Diaz J.F."/>
            <person name="Benocci T."/>
            <person name="Peng M."/>
            <person name="Battaglia E."/>
            <person name="Haridas S."/>
            <person name="Andreopoulos W."/>
            <person name="Labutti K."/>
            <person name="Pangilinan J."/>
            <person name="Floch G.L."/>
            <person name="Makela M.R."/>
            <person name="Henrissat B."/>
            <person name="Grigoriev I.V."/>
            <person name="Crouch J.A."/>
            <person name="De Vries R.P."/>
            <person name="Sukno S.A."/>
            <person name="Thon M.R."/>
        </authorList>
    </citation>
    <scope>NUCLEOTIDE SEQUENCE</scope>
    <source>
        <strain evidence="4">CBS 102054</strain>
    </source>
</reference>